<dbReference type="EMBL" id="JAIWYP010000008">
    <property type="protein sequence ID" value="KAH3781254.1"/>
    <property type="molecule type" value="Genomic_DNA"/>
</dbReference>
<dbReference type="Proteomes" id="UP000828390">
    <property type="component" value="Unassembled WGS sequence"/>
</dbReference>
<sequence>MDTVLPVSTYFAISSAKTCNISRVSSSETLWRLLPVLMRDVVVVVYESSSSLEDTCRSLFLDTTRIGTDEDDDDLHSLSCLWKYWASSSAPWASLISPYRK</sequence>
<name>A0A9D4EIF4_DREPO</name>
<keyword evidence="2" id="KW-1185">Reference proteome</keyword>
<comment type="caution">
    <text evidence="1">The sequence shown here is derived from an EMBL/GenBank/DDBJ whole genome shotgun (WGS) entry which is preliminary data.</text>
</comment>
<reference evidence="1" key="1">
    <citation type="journal article" date="2019" name="bioRxiv">
        <title>The Genome of the Zebra Mussel, Dreissena polymorpha: A Resource for Invasive Species Research.</title>
        <authorList>
            <person name="McCartney M.A."/>
            <person name="Auch B."/>
            <person name="Kono T."/>
            <person name="Mallez S."/>
            <person name="Zhang Y."/>
            <person name="Obille A."/>
            <person name="Becker A."/>
            <person name="Abrahante J.E."/>
            <person name="Garbe J."/>
            <person name="Badalamenti J.P."/>
            <person name="Herman A."/>
            <person name="Mangelson H."/>
            <person name="Liachko I."/>
            <person name="Sullivan S."/>
            <person name="Sone E.D."/>
            <person name="Koren S."/>
            <person name="Silverstein K.A.T."/>
            <person name="Beckman K.B."/>
            <person name="Gohl D.M."/>
        </authorList>
    </citation>
    <scope>NUCLEOTIDE SEQUENCE</scope>
    <source>
        <strain evidence="1">Duluth1</strain>
        <tissue evidence="1">Whole animal</tissue>
    </source>
</reference>
<organism evidence="1 2">
    <name type="scientific">Dreissena polymorpha</name>
    <name type="common">Zebra mussel</name>
    <name type="synonym">Mytilus polymorpha</name>
    <dbReference type="NCBI Taxonomy" id="45954"/>
    <lineage>
        <taxon>Eukaryota</taxon>
        <taxon>Metazoa</taxon>
        <taxon>Spiralia</taxon>
        <taxon>Lophotrochozoa</taxon>
        <taxon>Mollusca</taxon>
        <taxon>Bivalvia</taxon>
        <taxon>Autobranchia</taxon>
        <taxon>Heteroconchia</taxon>
        <taxon>Euheterodonta</taxon>
        <taxon>Imparidentia</taxon>
        <taxon>Neoheterodontei</taxon>
        <taxon>Myida</taxon>
        <taxon>Dreissenoidea</taxon>
        <taxon>Dreissenidae</taxon>
        <taxon>Dreissena</taxon>
    </lineage>
</organism>
<gene>
    <name evidence="1" type="ORF">DPMN_159079</name>
</gene>
<dbReference type="AlphaFoldDB" id="A0A9D4EIF4"/>
<reference evidence="1" key="2">
    <citation type="submission" date="2020-11" db="EMBL/GenBank/DDBJ databases">
        <authorList>
            <person name="McCartney M.A."/>
            <person name="Auch B."/>
            <person name="Kono T."/>
            <person name="Mallez S."/>
            <person name="Becker A."/>
            <person name="Gohl D.M."/>
            <person name="Silverstein K.A.T."/>
            <person name="Koren S."/>
            <person name="Bechman K.B."/>
            <person name="Herman A."/>
            <person name="Abrahante J.E."/>
            <person name="Garbe J."/>
        </authorList>
    </citation>
    <scope>NUCLEOTIDE SEQUENCE</scope>
    <source>
        <strain evidence="1">Duluth1</strain>
        <tissue evidence="1">Whole animal</tissue>
    </source>
</reference>
<protein>
    <submittedName>
        <fullName evidence="1">Uncharacterized protein</fullName>
    </submittedName>
</protein>
<evidence type="ECO:0000313" key="1">
    <source>
        <dbReference type="EMBL" id="KAH3781254.1"/>
    </source>
</evidence>
<evidence type="ECO:0000313" key="2">
    <source>
        <dbReference type="Proteomes" id="UP000828390"/>
    </source>
</evidence>
<accession>A0A9D4EIF4</accession>
<proteinExistence type="predicted"/>